<organism evidence="5 6">
    <name type="scientific">Gulosibacter macacae</name>
    <dbReference type="NCBI Taxonomy" id="2488791"/>
    <lineage>
        <taxon>Bacteria</taxon>
        <taxon>Bacillati</taxon>
        <taxon>Actinomycetota</taxon>
        <taxon>Actinomycetes</taxon>
        <taxon>Micrococcales</taxon>
        <taxon>Microbacteriaceae</taxon>
        <taxon>Gulosibacter</taxon>
    </lineage>
</organism>
<comment type="caution">
    <text evidence="5">The sequence shown here is derived from an EMBL/GenBank/DDBJ whole genome shotgun (WGS) entry which is preliminary data.</text>
</comment>
<feature type="chain" id="PRO_5039256014" description="Lipoprotein" evidence="4">
    <location>
        <begin position="24"/>
        <end position="188"/>
    </location>
</feature>
<dbReference type="OrthoDB" id="5123037at2"/>
<keyword evidence="2" id="KW-0472">Membrane</keyword>
<feature type="signal peptide" evidence="4">
    <location>
        <begin position="1"/>
        <end position="23"/>
    </location>
</feature>
<reference evidence="5 6" key="1">
    <citation type="submission" date="2018-11" db="EMBL/GenBank/DDBJ databases">
        <title>YIM 102482-1 draft genome.</title>
        <authorList>
            <person name="Li G."/>
            <person name="Jiang Y."/>
        </authorList>
    </citation>
    <scope>NUCLEOTIDE SEQUENCE [LARGE SCALE GENOMIC DNA]</scope>
    <source>
        <strain evidence="5 6">YIM 102482-1</strain>
    </source>
</reference>
<keyword evidence="6" id="KW-1185">Reference proteome</keyword>
<evidence type="ECO:0000256" key="4">
    <source>
        <dbReference type="SAM" id="SignalP"/>
    </source>
</evidence>
<sequence length="188" mass="18592">MKLTTPRLISALAIALLSASALTACSGGNDATPADTAPAQADTASTEAANTGAEESAETEESTGGANTSVGGEWSATLDGIKVEIENATVACTELDGKVNIAIAAPDTTTDTAIAAIIKLGDPLTVEGATIIQTDGTTVAFAPESGMGSANATVDGNTYTVSGEAMAADMSNPTSVETKTFEIVATCN</sequence>
<proteinExistence type="predicted"/>
<dbReference type="InterPro" id="IPR008691">
    <property type="entry name" value="LpqH"/>
</dbReference>
<dbReference type="Pfam" id="PF05481">
    <property type="entry name" value="Myco_19_kDa"/>
    <property type="match status" value="1"/>
</dbReference>
<evidence type="ECO:0000256" key="2">
    <source>
        <dbReference type="ARBA" id="ARBA00023136"/>
    </source>
</evidence>
<protein>
    <recommendedName>
        <fullName evidence="7">Lipoprotein</fullName>
    </recommendedName>
</protein>
<dbReference type="Proteomes" id="UP000274391">
    <property type="component" value="Unassembled WGS sequence"/>
</dbReference>
<dbReference type="GO" id="GO:0016020">
    <property type="term" value="C:membrane"/>
    <property type="evidence" value="ECO:0007669"/>
    <property type="project" value="InterPro"/>
</dbReference>
<dbReference type="RefSeq" id="WP_124973593.1">
    <property type="nucleotide sequence ID" value="NZ_RQVS01000016.1"/>
</dbReference>
<feature type="compositionally biased region" description="Low complexity" evidence="3">
    <location>
        <begin position="30"/>
        <end position="54"/>
    </location>
</feature>
<gene>
    <name evidence="5" type="ORF">EG850_11440</name>
</gene>
<evidence type="ECO:0000313" key="5">
    <source>
        <dbReference type="EMBL" id="RRJ85837.1"/>
    </source>
</evidence>
<dbReference type="PROSITE" id="PS51257">
    <property type="entry name" value="PROKAR_LIPOPROTEIN"/>
    <property type="match status" value="1"/>
</dbReference>
<keyword evidence="1" id="KW-1003">Cell membrane</keyword>
<dbReference type="AlphaFoldDB" id="A0A3P3VU38"/>
<evidence type="ECO:0000313" key="6">
    <source>
        <dbReference type="Proteomes" id="UP000274391"/>
    </source>
</evidence>
<evidence type="ECO:0000256" key="3">
    <source>
        <dbReference type="SAM" id="MobiDB-lite"/>
    </source>
</evidence>
<feature type="region of interest" description="Disordered" evidence="3">
    <location>
        <begin position="28"/>
        <end position="73"/>
    </location>
</feature>
<keyword evidence="4" id="KW-0732">Signal</keyword>
<evidence type="ECO:0008006" key="7">
    <source>
        <dbReference type="Google" id="ProtNLM"/>
    </source>
</evidence>
<evidence type="ECO:0000256" key="1">
    <source>
        <dbReference type="ARBA" id="ARBA00022475"/>
    </source>
</evidence>
<name>A0A3P3VU38_9MICO</name>
<accession>A0A3P3VU38</accession>
<dbReference type="EMBL" id="RQVS01000016">
    <property type="protein sequence ID" value="RRJ85837.1"/>
    <property type="molecule type" value="Genomic_DNA"/>
</dbReference>